<dbReference type="Proteomes" id="UP000663889">
    <property type="component" value="Unassembled WGS sequence"/>
</dbReference>
<dbReference type="OrthoDB" id="10043040at2759"/>
<evidence type="ECO:0000313" key="5">
    <source>
        <dbReference type="Proteomes" id="UP000663889"/>
    </source>
</evidence>
<organism evidence="2 5">
    <name type="scientific">Rotaria sordida</name>
    <dbReference type="NCBI Taxonomy" id="392033"/>
    <lineage>
        <taxon>Eukaryota</taxon>
        <taxon>Metazoa</taxon>
        <taxon>Spiralia</taxon>
        <taxon>Gnathifera</taxon>
        <taxon>Rotifera</taxon>
        <taxon>Eurotatoria</taxon>
        <taxon>Bdelloidea</taxon>
        <taxon>Philodinida</taxon>
        <taxon>Philodinidae</taxon>
        <taxon>Rotaria</taxon>
    </lineage>
</organism>
<evidence type="ECO:0000313" key="4">
    <source>
        <dbReference type="EMBL" id="CAF3807902.1"/>
    </source>
</evidence>
<dbReference type="EMBL" id="CAJOBE010001997">
    <property type="protein sequence ID" value="CAF3791169.1"/>
    <property type="molecule type" value="Genomic_DNA"/>
</dbReference>
<dbReference type="EMBL" id="CAJNOU010000992">
    <property type="protein sequence ID" value="CAF1129903.1"/>
    <property type="molecule type" value="Genomic_DNA"/>
</dbReference>
<evidence type="ECO:0000313" key="1">
    <source>
        <dbReference type="EMBL" id="CAF1071075.1"/>
    </source>
</evidence>
<dbReference type="AlphaFoldDB" id="A0A814R736"/>
<accession>A0A814R736</accession>
<dbReference type="Proteomes" id="UP000663874">
    <property type="component" value="Unassembled WGS sequence"/>
</dbReference>
<evidence type="ECO:0000313" key="2">
    <source>
        <dbReference type="EMBL" id="CAF1129903.1"/>
    </source>
</evidence>
<comment type="caution">
    <text evidence="2">The sequence shown here is derived from an EMBL/GenBank/DDBJ whole genome shotgun (WGS) entry which is preliminary data.</text>
</comment>
<reference evidence="2" key="1">
    <citation type="submission" date="2021-02" db="EMBL/GenBank/DDBJ databases">
        <authorList>
            <person name="Nowell W R."/>
        </authorList>
    </citation>
    <scope>NUCLEOTIDE SEQUENCE</scope>
</reference>
<protein>
    <submittedName>
        <fullName evidence="2">Uncharacterized protein</fullName>
    </submittedName>
</protein>
<dbReference type="EMBL" id="CAJNOO010000965">
    <property type="protein sequence ID" value="CAF1071075.1"/>
    <property type="molecule type" value="Genomic_DNA"/>
</dbReference>
<name>A0A814R736_9BILA</name>
<dbReference type="Proteomes" id="UP000663823">
    <property type="component" value="Unassembled WGS sequence"/>
</dbReference>
<proteinExistence type="predicted"/>
<dbReference type="EMBL" id="CAJOAX010002609">
    <property type="protein sequence ID" value="CAF3807902.1"/>
    <property type="molecule type" value="Genomic_DNA"/>
</dbReference>
<sequence>MPHKSRIWCVHPCHDEVLPDGKKLFWKTGSNPTHPKGKRSINEELAEYINNHNEAILNGNSERLSEGDYLCSTCFEKEENCWKIDHSVIMQIDDEQESCDYKKVDCGPDYKQDSPMDDDCARHELLDVQKQLNQVFEFTNQVSNAVDETYFTLLKWSNTLAPSSRRHVEPETFNTLGLSIDDAVWILRHLRELFNISDNYEQQRLMTMLPPDWGRDRIANWFGGSKHQARQSIQQRTTSGVLSFPEDRRGNKSLDSQVELAVHNFYISDEISRETSNKKQIIHPPPSRIPVPLRFLHLTIGETYEQFKLK</sequence>
<dbReference type="Proteomes" id="UP000663882">
    <property type="component" value="Unassembled WGS sequence"/>
</dbReference>
<gene>
    <name evidence="3" type="ORF">FNK824_LOCUS14448</name>
    <name evidence="4" type="ORF">OTI717_LOCUS18656</name>
    <name evidence="1" type="ORF">RFH988_LOCUS17778</name>
    <name evidence="2" type="ORF">SEV965_LOCUS17358</name>
</gene>
<evidence type="ECO:0000313" key="3">
    <source>
        <dbReference type="EMBL" id="CAF3791169.1"/>
    </source>
</evidence>